<evidence type="ECO:0000256" key="5">
    <source>
        <dbReference type="ARBA" id="ARBA00022801"/>
    </source>
</evidence>
<evidence type="ECO:0000259" key="12">
    <source>
        <dbReference type="Pfam" id="PF02882"/>
    </source>
</evidence>
<dbReference type="SUPFAM" id="SSF51735">
    <property type="entry name" value="NAD(P)-binding Rossmann-fold domains"/>
    <property type="match status" value="1"/>
</dbReference>
<keyword evidence="14" id="KW-1185">Reference proteome</keyword>
<evidence type="ECO:0000256" key="1">
    <source>
        <dbReference type="ARBA" id="ARBA00004777"/>
    </source>
</evidence>
<evidence type="ECO:0000256" key="9">
    <source>
        <dbReference type="ARBA" id="ARBA00023167"/>
    </source>
</evidence>
<evidence type="ECO:0000313" key="14">
    <source>
        <dbReference type="Proteomes" id="UP000245622"/>
    </source>
</evidence>
<organism evidence="13 14">
    <name type="scientific">Romboutsia ilealis</name>
    <dbReference type="NCBI Taxonomy" id="1115758"/>
    <lineage>
        <taxon>Bacteria</taxon>
        <taxon>Bacillati</taxon>
        <taxon>Bacillota</taxon>
        <taxon>Clostridia</taxon>
        <taxon>Peptostreptococcales</taxon>
        <taxon>Peptostreptococcaceae</taxon>
        <taxon>Romboutsia</taxon>
    </lineage>
</organism>
<name>A0A1V1HYN9_9FIRM</name>
<dbReference type="InterPro" id="IPR036291">
    <property type="entry name" value="NAD(P)-bd_dom_sf"/>
</dbReference>
<dbReference type="Gene3D" id="3.40.50.720">
    <property type="entry name" value="NAD(P)-binding Rossmann-like Domain"/>
    <property type="match status" value="1"/>
</dbReference>
<feature type="domain" description="Tetrahydrofolate dehydrogenase/cyclohydrolase NAD(P)-binding" evidence="12">
    <location>
        <begin position="138"/>
        <end position="280"/>
    </location>
</feature>
<gene>
    <name evidence="13" type="ORF">CRIB_266</name>
</gene>
<evidence type="ECO:0000256" key="8">
    <source>
        <dbReference type="ARBA" id="ARBA00023102"/>
    </source>
</evidence>
<accession>A0A1V1HYN9</accession>
<keyword evidence="10" id="KW-0511">Multifunctional enzyme</keyword>
<dbReference type="GO" id="GO:0009086">
    <property type="term" value="P:methionine biosynthetic process"/>
    <property type="evidence" value="ECO:0007669"/>
    <property type="project" value="UniProtKB-KW"/>
</dbReference>
<dbReference type="Pfam" id="PF02882">
    <property type="entry name" value="THF_DHG_CYH_C"/>
    <property type="match status" value="1"/>
</dbReference>
<evidence type="ECO:0000256" key="10">
    <source>
        <dbReference type="ARBA" id="ARBA00023268"/>
    </source>
</evidence>
<keyword evidence="2" id="KW-0554">One-carbon metabolism</keyword>
<dbReference type="GO" id="GO:0004488">
    <property type="term" value="F:methylenetetrahydrofolate dehydrogenase (NADP+) activity"/>
    <property type="evidence" value="ECO:0007669"/>
    <property type="project" value="UniProtKB-EC"/>
</dbReference>
<dbReference type="GO" id="GO:0006164">
    <property type="term" value="P:purine nucleotide biosynthetic process"/>
    <property type="evidence" value="ECO:0007669"/>
    <property type="project" value="UniProtKB-KW"/>
</dbReference>
<keyword evidence="8" id="KW-0368">Histidine biosynthesis</keyword>
<dbReference type="GO" id="GO:0000105">
    <property type="term" value="P:L-histidine biosynthetic process"/>
    <property type="evidence" value="ECO:0007669"/>
    <property type="project" value="UniProtKB-KW"/>
</dbReference>
<evidence type="ECO:0000256" key="2">
    <source>
        <dbReference type="ARBA" id="ARBA00022563"/>
    </source>
</evidence>
<dbReference type="RefSeq" id="WP_180702774.1">
    <property type="nucleotide sequence ID" value="NZ_LN555523.1"/>
</dbReference>
<evidence type="ECO:0000313" key="13">
    <source>
        <dbReference type="EMBL" id="CED93023.1"/>
    </source>
</evidence>
<dbReference type="AlphaFoldDB" id="A0A1V1HYN9"/>
<evidence type="ECO:0000256" key="3">
    <source>
        <dbReference type="ARBA" id="ARBA00022605"/>
    </source>
</evidence>
<protein>
    <submittedName>
        <fullName evidence="13">Bifunctional methylenetetrahydrofolate dehydrogenase (NADP+) / Methenyltetrahydrofolate cyclohydrolase</fullName>
        <ecNumber evidence="13">1.5.1.5</ecNumber>
        <ecNumber evidence="13">3.5.4.9</ecNumber>
    </submittedName>
</protein>
<dbReference type="SUPFAM" id="SSF53223">
    <property type="entry name" value="Aminoacid dehydrogenase-like, N-terminal domain"/>
    <property type="match status" value="1"/>
</dbReference>
<dbReference type="EC" id="3.5.4.9" evidence="13"/>
<dbReference type="GO" id="GO:0035999">
    <property type="term" value="P:tetrahydrofolate interconversion"/>
    <property type="evidence" value="ECO:0007669"/>
    <property type="project" value="TreeGrafter"/>
</dbReference>
<dbReference type="PRINTS" id="PR00085">
    <property type="entry name" value="THFDHDRGNASE"/>
</dbReference>
<dbReference type="KEGG" id="ril:CRIB_266"/>
<keyword evidence="6" id="KW-0521">NADP</keyword>
<dbReference type="PANTHER" id="PTHR48099">
    <property type="entry name" value="C-1-TETRAHYDROFOLATE SYNTHASE, CYTOPLASMIC-RELATED"/>
    <property type="match status" value="1"/>
</dbReference>
<dbReference type="Proteomes" id="UP000245622">
    <property type="component" value="Chromosome 1"/>
</dbReference>
<keyword evidence="5 13" id="KW-0378">Hydrolase</keyword>
<dbReference type="Gene3D" id="3.40.50.10860">
    <property type="entry name" value="Leucine Dehydrogenase, chain A, domain 1"/>
    <property type="match status" value="1"/>
</dbReference>
<dbReference type="PANTHER" id="PTHR48099:SF5">
    <property type="entry name" value="C-1-TETRAHYDROFOLATE SYNTHASE, CYTOPLASMIC"/>
    <property type="match status" value="1"/>
</dbReference>
<dbReference type="GO" id="GO:0004477">
    <property type="term" value="F:methenyltetrahydrofolate cyclohydrolase activity"/>
    <property type="evidence" value="ECO:0007669"/>
    <property type="project" value="UniProtKB-EC"/>
</dbReference>
<evidence type="ECO:0000256" key="4">
    <source>
        <dbReference type="ARBA" id="ARBA00022755"/>
    </source>
</evidence>
<comment type="pathway">
    <text evidence="1">One-carbon metabolism; tetrahydrofolate interconversion.</text>
</comment>
<sequence length="285" mass="31783">MTTIIDGITMCEEKIKTYQNETKNIEIEIGKRPKFIIINASNDEGNARYIKGKIKEGEKAGLRVEVVKFEEDCNNEDVLNIINRCNEEKIPVILQLPTFKHLDTKKLMESINYNVDADGFAREWIGEINLGNDKKLAPATPKGVISLLEQYNVDIEGKIALVIGKSNHVGKPLCTMLMNRGATLINANSKTKDLSSLVKMADIVISCVGRQNLIKSEDIKEDAVVIGVGFTYVNGKQILDFDVDEIVDLGKAKFVSNRINCTGKATINSLIDNVIELYKMNFDIK</sequence>
<keyword evidence="3" id="KW-0028">Amino-acid biosynthesis</keyword>
<proteinExistence type="predicted"/>
<evidence type="ECO:0000256" key="7">
    <source>
        <dbReference type="ARBA" id="ARBA00023002"/>
    </source>
</evidence>
<dbReference type="GO" id="GO:0005829">
    <property type="term" value="C:cytosol"/>
    <property type="evidence" value="ECO:0007669"/>
    <property type="project" value="TreeGrafter"/>
</dbReference>
<dbReference type="EMBL" id="LN555523">
    <property type="protein sequence ID" value="CED93023.1"/>
    <property type="molecule type" value="Genomic_DNA"/>
</dbReference>
<evidence type="ECO:0000256" key="6">
    <source>
        <dbReference type="ARBA" id="ARBA00022857"/>
    </source>
</evidence>
<reference evidence="13 14" key="1">
    <citation type="submission" date="2014-04" db="EMBL/GenBank/DDBJ databases">
        <authorList>
            <person name="Hornung B.V."/>
        </authorList>
    </citation>
    <scope>NUCLEOTIDE SEQUENCE [LARGE SCALE GENOMIC DNA]</scope>
    <source>
        <strain evidence="13 14">CRIB</strain>
    </source>
</reference>
<evidence type="ECO:0000259" key="11">
    <source>
        <dbReference type="Pfam" id="PF00763"/>
    </source>
</evidence>
<keyword evidence="4" id="KW-0658">Purine biosynthesis</keyword>
<dbReference type="InterPro" id="IPR000672">
    <property type="entry name" value="THF_DH/CycHdrlase"/>
</dbReference>
<dbReference type="InterPro" id="IPR020630">
    <property type="entry name" value="THF_DH/CycHdrlase_cat_dom"/>
</dbReference>
<feature type="domain" description="Tetrahydrofolate dehydrogenase/cyclohydrolase catalytic" evidence="11">
    <location>
        <begin position="6"/>
        <end position="118"/>
    </location>
</feature>
<dbReference type="InterPro" id="IPR046346">
    <property type="entry name" value="Aminoacid_DH-like_N_sf"/>
</dbReference>
<dbReference type="EC" id="1.5.1.5" evidence="13"/>
<dbReference type="GeneID" id="82204442"/>
<dbReference type="Pfam" id="PF00763">
    <property type="entry name" value="THF_DHG_CYH"/>
    <property type="match status" value="1"/>
</dbReference>
<dbReference type="InterPro" id="IPR020631">
    <property type="entry name" value="THF_DH/CycHdrlase_NAD-bd_dom"/>
</dbReference>
<keyword evidence="9" id="KW-0486">Methionine biosynthesis</keyword>
<keyword evidence="7 13" id="KW-0560">Oxidoreductase</keyword>